<gene>
    <name evidence="4" type="ORF">NYR54_11585</name>
</gene>
<dbReference type="PANTHER" id="PTHR30576">
    <property type="entry name" value="COLANIC BIOSYNTHESIS UDP-GLUCOSE LIPID CARRIER TRANSFERASE"/>
    <property type="match status" value="1"/>
</dbReference>
<keyword evidence="2" id="KW-0270">Exopolysaccharide synthesis</keyword>
<dbReference type="EMBL" id="JAODNV010000011">
    <property type="protein sequence ID" value="MCT8990927.1"/>
    <property type="molecule type" value="Genomic_DNA"/>
</dbReference>
<evidence type="ECO:0000313" key="4">
    <source>
        <dbReference type="EMBL" id="MCT8990927.1"/>
    </source>
</evidence>
<reference evidence="4" key="1">
    <citation type="submission" date="2022-08" db="EMBL/GenBank/DDBJ databases">
        <title>Chelativorans sichuanense sp. nov., a paraffin oil-degrading bacterium isolated from a mixture of oil-based drill cuttings and paddy soil.</title>
        <authorList>
            <person name="Yu J."/>
            <person name="Liu H."/>
            <person name="Chen Q."/>
        </authorList>
    </citation>
    <scope>NUCLEOTIDE SEQUENCE</scope>
    <source>
        <strain evidence="4">SCAU 2101</strain>
    </source>
</reference>
<accession>A0A9X2X7V7</accession>
<dbReference type="PANTHER" id="PTHR30576:SF0">
    <property type="entry name" value="UNDECAPRENYL-PHOSPHATE N-ACETYLGALACTOSAMINYL 1-PHOSPHATE TRANSFERASE-RELATED"/>
    <property type="match status" value="1"/>
</dbReference>
<dbReference type="InterPro" id="IPR003362">
    <property type="entry name" value="Bact_transf"/>
</dbReference>
<dbReference type="RefSeq" id="WP_261515815.1">
    <property type="nucleotide sequence ID" value="NZ_JAODNV010000011.1"/>
</dbReference>
<dbReference type="Proteomes" id="UP001149009">
    <property type="component" value="Unassembled WGS sequence"/>
</dbReference>
<dbReference type="GO" id="GO:0000271">
    <property type="term" value="P:polysaccharide biosynthetic process"/>
    <property type="evidence" value="ECO:0007669"/>
    <property type="project" value="UniProtKB-KW"/>
</dbReference>
<protein>
    <submittedName>
        <fullName evidence="4">Sugar transferase</fullName>
    </submittedName>
</protein>
<feature type="non-terminal residue" evidence="4">
    <location>
        <position position="77"/>
    </location>
</feature>
<evidence type="ECO:0000256" key="1">
    <source>
        <dbReference type="ARBA" id="ARBA00006464"/>
    </source>
</evidence>
<comment type="similarity">
    <text evidence="1">Belongs to the bacterial sugar transferase family.</text>
</comment>
<comment type="caution">
    <text evidence="4">The sequence shown here is derived from an EMBL/GenBank/DDBJ whole genome shotgun (WGS) entry which is preliminary data.</text>
</comment>
<dbReference type="AlphaFoldDB" id="A0A9X2X7V7"/>
<dbReference type="GO" id="GO:0016780">
    <property type="term" value="F:phosphotransferase activity, for other substituted phosphate groups"/>
    <property type="evidence" value="ECO:0007669"/>
    <property type="project" value="TreeGrafter"/>
</dbReference>
<feature type="domain" description="Bacterial sugar transferase" evidence="3">
    <location>
        <begin position="3"/>
        <end position="51"/>
    </location>
</feature>
<dbReference type="Pfam" id="PF02397">
    <property type="entry name" value="Bac_transf"/>
    <property type="match status" value="1"/>
</dbReference>
<evidence type="ECO:0000256" key="2">
    <source>
        <dbReference type="ARBA" id="ARBA00023169"/>
    </source>
</evidence>
<evidence type="ECO:0000259" key="3">
    <source>
        <dbReference type="Pfam" id="PF02397"/>
    </source>
</evidence>
<sequence length="77" mass="8718">MTKRAFDLVLALASLPLALPIIAICAAAVKLTSPGPAILRQVRVGRHEKPFIWTPRITSRFRLRFDSIWELICMEMV</sequence>
<evidence type="ECO:0000313" key="5">
    <source>
        <dbReference type="Proteomes" id="UP001149009"/>
    </source>
</evidence>
<organism evidence="4 5">
    <name type="scientific">Chelativorans petroleitrophicus</name>
    <dbReference type="NCBI Taxonomy" id="2975484"/>
    <lineage>
        <taxon>Bacteria</taxon>
        <taxon>Pseudomonadati</taxon>
        <taxon>Pseudomonadota</taxon>
        <taxon>Alphaproteobacteria</taxon>
        <taxon>Hyphomicrobiales</taxon>
        <taxon>Phyllobacteriaceae</taxon>
        <taxon>Chelativorans</taxon>
    </lineage>
</organism>
<keyword evidence="4" id="KW-0808">Transferase</keyword>
<proteinExistence type="inferred from homology"/>
<keyword evidence="5" id="KW-1185">Reference proteome</keyword>
<name>A0A9X2X7V7_9HYPH</name>